<dbReference type="GO" id="GO:0051287">
    <property type="term" value="F:NAD binding"/>
    <property type="evidence" value="ECO:0007669"/>
    <property type="project" value="InterPro"/>
</dbReference>
<evidence type="ECO:0000313" key="2">
    <source>
        <dbReference type="EMBL" id="GAI42789.1"/>
    </source>
</evidence>
<protein>
    <recommendedName>
        <fullName evidence="1">Semialdehyde dehydrogenase NAD-binding domain-containing protein</fullName>
    </recommendedName>
</protein>
<dbReference type="InterPro" id="IPR000534">
    <property type="entry name" value="Semialdehyde_DH_NAD-bd"/>
</dbReference>
<gene>
    <name evidence="2" type="ORF">S06H3_48530</name>
</gene>
<feature type="domain" description="Semialdehyde dehydrogenase NAD-binding" evidence="1">
    <location>
        <begin position="5"/>
        <end position="105"/>
    </location>
</feature>
<dbReference type="SUPFAM" id="SSF51735">
    <property type="entry name" value="NAD(P)-binding Rossmann-fold domains"/>
    <property type="match status" value="1"/>
</dbReference>
<comment type="caution">
    <text evidence="2">The sequence shown here is derived from an EMBL/GenBank/DDBJ whole genome shotgun (WGS) entry which is preliminary data.</text>
</comment>
<accession>X1QHN4</accession>
<reference evidence="2" key="1">
    <citation type="journal article" date="2014" name="Front. Microbiol.">
        <title>High frequency of phylogenetically diverse reductive dehalogenase-homologous genes in deep subseafloor sedimentary metagenomes.</title>
        <authorList>
            <person name="Kawai M."/>
            <person name="Futagami T."/>
            <person name="Toyoda A."/>
            <person name="Takaki Y."/>
            <person name="Nishi S."/>
            <person name="Hori S."/>
            <person name="Arai W."/>
            <person name="Tsubouchi T."/>
            <person name="Morono Y."/>
            <person name="Uchiyama I."/>
            <person name="Ito T."/>
            <person name="Fujiyama A."/>
            <person name="Inagaki F."/>
            <person name="Takami H."/>
        </authorList>
    </citation>
    <scope>NUCLEOTIDE SEQUENCE</scope>
    <source>
        <strain evidence="2">Expedition CK06-06</strain>
    </source>
</reference>
<evidence type="ECO:0000259" key="1">
    <source>
        <dbReference type="SMART" id="SM00859"/>
    </source>
</evidence>
<name>X1QHN4_9ZZZZ</name>
<proteinExistence type="predicted"/>
<dbReference type="PANTHER" id="PTHR46278">
    <property type="entry name" value="DEHYDROGENASE, PUTATIVE-RELATED"/>
    <property type="match status" value="1"/>
</dbReference>
<dbReference type="Pfam" id="PF01118">
    <property type="entry name" value="Semialdhyde_dh"/>
    <property type="match status" value="1"/>
</dbReference>
<dbReference type="AlphaFoldDB" id="X1QHN4"/>
<organism evidence="2">
    <name type="scientific">marine sediment metagenome</name>
    <dbReference type="NCBI Taxonomy" id="412755"/>
    <lineage>
        <taxon>unclassified sequences</taxon>
        <taxon>metagenomes</taxon>
        <taxon>ecological metagenomes</taxon>
    </lineage>
</organism>
<dbReference type="SMART" id="SM00859">
    <property type="entry name" value="Semialdhyde_dh"/>
    <property type="match status" value="1"/>
</dbReference>
<dbReference type="EMBL" id="BARV01030563">
    <property type="protein sequence ID" value="GAI42789.1"/>
    <property type="molecule type" value="Genomic_DNA"/>
</dbReference>
<dbReference type="Gene3D" id="3.40.50.720">
    <property type="entry name" value="NAD(P)-binding Rossmann-like Domain"/>
    <property type="match status" value="1"/>
</dbReference>
<dbReference type="GO" id="GO:0016620">
    <property type="term" value="F:oxidoreductase activity, acting on the aldehyde or oxo group of donors, NAD or NADP as acceptor"/>
    <property type="evidence" value="ECO:0007669"/>
    <property type="project" value="InterPro"/>
</dbReference>
<dbReference type="PANTHER" id="PTHR46278:SF2">
    <property type="entry name" value="ASPARTATE-SEMIALDEHYDE DEHYDROGENASE"/>
    <property type="match status" value="1"/>
</dbReference>
<sequence>MKGYRVAIVGATGLVGQEFIKVLEQRSFPIESIQFLASDRSAGRKLFFCHQEIEVKETAPELFKDIDIALFSAGTEVSRYFSPIAAQSGAVSKRPRVFISSLQDGASPS</sequence>
<dbReference type="InterPro" id="IPR036291">
    <property type="entry name" value="NAD(P)-bd_dom_sf"/>
</dbReference>